<reference evidence="5 6" key="1">
    <citation type="submission" date="2016-10" db="EMBL/GenBank/DDBJ databases">
        <authorList>
            <person name="de Groot N.N."/>
        </authorList>
    </citation>
    <scope>NUCLEOTIDE SEQUENCE [LARGE SCALE GENOMIC DNA]</scope>
    <source>
        <strain evidence="5 6">DSM 20678</strain>
    </source>
</reference>
<evidence type="ECO:0000313" key="5">
    <source>
        <dbReference type="EMBL" id="SFQ09326.1"/>
    </source>
</evidence>
<dbReference type="SUPFAM" id="SSF55594">
    <property type="entry name" value="HPr-like"/>
    <property type="match status" value="1"/>
</dbReference>
<dbReference type="PANTHER" id="PTHR33705:SF1">
    <property type="entry name" value="PHOSPHOCARRIER PROTEIN HPR"/>
    <property type="match status" value="1"/>
</dbReference>
<dbReference type="EMBL" id="FOXR01000012">
    <property type="protein sequence ID" value="SFQ09326.1"/>
    <property type="molecule type" value="Genomic_DNA"/>
</dbReference>
<name>A0A1I5VQP7_9FIRM</name>
<proteinExistence type="predicted"/>
<keyword evidence="3" id="KW-0813">Transport</keyword>
<organism evidence="5 6">
    <name type="scientific">Caldicoprobacter faecalis</name>
    <dbReference type="NCBI Taxonomy" id="937334"/>
    <lineage>
        <taxon>Bacteria</taxon>
        <taxon>Bacillati</taxon>
        <taxon>Bacillota</taxon>
        <taxon>Clostridia</taxon>
        <taxon>Caldicoprobacterales</taxon>
        <taxon>Caldicoprobacteraceae</taxon>
        <taxon>Caldicoprobacter</taxon>
    </lineage>
</organism>
<dbReference type="Gene3D" id="3.30.1340.10">
    <property type="entry name" value="HPr-like"/>
    <property type="match status" value="1"/>
</dbReference>
<sequence length="77" mass="8581">MTIERQVKLEKLTQVCDFVNLASKYSCDVKVKSNDHVVDGKSILGILTLSLWKPVTVSASGEDAEEFVAQLEPFRPQ</sequence>
<dbReference type="PANTHER" id="PTHR33705">
    <property type="entry name" value="PHOSPHOCARRIER PROTEIN HPR"/>
    <property type="match status" value="1"/>
</dbReference>
<keyword evidence="6" id="KW-1185">Reference proteome</keyword>
<dbReference type="Pfam" id="PF00381">
    <property type="entry name" value="PTS-HPr"/>
    <property type="match status" value="1"/>
</dbReference>
<gene>
    <name evidence="5" type="ORF">SAMN05444406_11212</name>
</gene>
<dbReference type="InterPro" id="IPR035895">
    <property type="entry name" value="HPr-like_sf"/>
</dbReference>
<dbReference type="OrthoDB" id="2003845at2"/>
<protein>
    <recommendedName>
        <fullName evidence="2">Phosphocarrier protein HPr</fullName>
    </recommendedName>
</protein>
<accession>A0A1I5VQP7</accession>
<dbReference type="RefSeq" id="WP_092282303.1">
    <property type="nucleotide sequence ID" value="NZ_FOXR01000012.1"/>
</dbReference>
<evidence type="ECO:0000256" key="2">
    <source>
        <dbReference type="ARBA" id="ARBA00020422"/>
    </source>
</evidence>
<keyword evidence="3" id="KW-0762">Sugar transport</keyword>
<evidence type="ECO:0000256" key="1">
    <source>
        <dbReference type="ARBA" id="ARBA00003681"/>
    </source>
</evidence>
<dbReference type="AlphaFoldDB" id="A0A1I5VQP7"/>
<evidence type="ECO:0000313" key="6">
    <source>
        <dbReference type="Proteomes" id="UP000198577"/>
    </source>
</evidence>
<evidence type="ECO:0000256" key="3">
    <source>
        <dbReference type="ARBA" id="ARBA00022597"/>
    </source>
</evidence>
<comment type="function">
    <text evidence="1">General (non sugar-specific) component of the phosphoenolpyruvate-dependent sugar phosphotransferase system (sugar PTS). This major carbohydrate active-transport system catalyzes the phosphorylation of incoming sugar substrates concomitantly with their translocation across the cell membrane. The phosphoryl group from phosphoenolpyruvate (PEP) is transferred to the phosphoryl carrier protein HPr by enzyme I. Phospho-HPr then transfers it to the PTS EIIA domain.</text>
</comment>
<feature type="domain" description="HPr" evidence="4">
    <location>
        <begin position="1"/>
        <end position="77"/>
    </location>
</feature>
<dbReference type="InterPro" id="IPR000032">
    <property type="entry name" value="HPr-like"/>
</dbReference>
<dbReference type="Proteomes" id="UP000198577">
    <property type="component" value="Unassembled WGS sequence"/>
</dbReference>
<dbReference type="PROSITE" id="PS51350">
    <property type="entry name" value="PTS_HPR_DOM"/>
    <property type="match status" value="1"/>
</dbReference>
<evidence type="ECO:0000259" key="4">
    <source>
        <dbReference type="PROSITE" id="PS51350"/>
    </source>
</evidence>
<dbReference type="InterPro" id="IPR050399">
    <property type="entry name" value="HPr"/>
</dbReference>
<dbReference type="STRING" id="937334.SAMN05444406_11212"/>